<feature type="region of interest" description="Disordered" evidence="1">
    <location>
        <begin position="195"/>
        <end position="233"/>
    </location>
</feature>
<dbReference type="EMBL" id="KI913137">
    <property type="protein sequence ID" value="ETV76294.1"/>
    <property type="molecule type" value="Genomic_DNA"/>
</dbReference>
<dbReference type="VEuPathDB" id="FungiDB:H257_09765"/>
<evidence type="ECO:0000313" key="2">
    <source>
        <dbReference type="EMBL" id="ETV76294.1"/>
    </source>
</evidence>
<name>W4GB54_APHAT</name>
<feature type="region of interest" description="Disordered" evidence="1">
    <location>
        <begin position="415"/>
        <end position="434"/>
    </location>
</feature>
<accession>W4GB54</accession>
<dbReference type="STRING" id="112090.W4GB54"/>
<dbReference type="RefSeq" id="XP_009834419.1">
    <property type="nucleotide sequence ID" value="XM_009836117.1"/>
</dbReference>
<feature type="compositionally biased region" description="Basic and acidic residues" evidence="1">
    <location>
        <begin position="32"/>
        <end position="43"/>
    </location>
</feature>
<sequence length="469" mass="50372">MDFEVPDGVAITFDTFSPQHSSSCSYEDGDDSDKVDVAADTSDHPQPSSSPFSNVIDTWYLGDIMDKINALDAVTGGRVRDVLTKLRSRAYAPVPLDNASWTVVFCSLCQRYATHDAAHHLCRICHRMGDHTTATCTLVPPLNRKCTFCGSQPTGHDSNDHCCVHCYTRGQHNSCGRSSLSSVALSWSSHVASSSIRSLEPPPLPVAAPGSSTTTNSPATTPATTPATSSATATSPPGCAFCGGTDHDTVHHRCRRCHIQGHHRSRQCTSKSSLGSSVVSTLLALPAQAIVHQYRSTLSNLSPWTSRSDTTAVFLLSDMELRLRHTLQRLGLWGAGSQTPIGTPNSDQYHAPAATSLATSLPPTPPPLPPHYSVVVAYREGSSVVPDRILKFMRLLMHTNVSTNAFHVEVHANASDDKRPGMVSPKSLPPSPQTRAAYQTHMDGYTESVLVGAKLKLVAYVQTAATPQV</sequence>
<reference evidence="2" key="1">
    <citation type="submission" date="2013-12" db="EMBL/GenBank/DDBJ databases">
        <title>The Genome Sequence of Aphanomyces astaci APO3.</title>
        <authorList>
            <consortium name="The Broad Institute Genomics Platform"/>
            <person name="Russ C."/>
            <person name="Tyler B."/>
            <person name="van West P."/>
            <person name="Dieguez-Uribeondo J."/>
            <person name="Young S.K."/>
            <person name="Zeng Q."/>
            <person name="Gargeya S."/>
            <person name="Fitzgerald M."/>
            <person name="Abouelleil A."/>
            <person name="Alvarado L."/>
            <person name="Chapman S.B."/>
            <person name="Gainer-Dewar J."/>
            <person name="Goldberg J."/>
            <person name="Griggs A."/>
            <person name="Gujja S."/>
            <person name="Hansen M."/>
            <person name="Howarth C."/>
            <person name="Imamovic A."/>
            <person name="Ireland A."/>
            <person name="Larimer J."/>
            <person name="McCowan C."/>
            <person name="Murphy C."/>
            <person name="Pearson M."/>
            <person name="Poon T.W."/>
            <person name="Priest M."/>
            <person name="Roberts A."/>
            <person name="Saif S."/>
            <person name="Shea T."/>
            <person name="Sykes S."/>
            <person name="Wortman J."/>
            <person name="Nusbaum C."/>
            <person name="Birren B."/>
        </authorList>
    </citation>
    <scope>NUCLEOTIDE SEQUENCE [LARGE SCALE GENOMIC DNA]</scope>
    <source>
        <strain evidence="2">APO3</strain>
    </source>
</reference>
<proteinExistence type="predicted"/>
<dbReference type="AlphaFoldDB" id="W4GB54"/>
<feature type="region of interest" description="Disordered" evidence="1">
    <location>
        <begin position="17"/>
        <end position="50"/>
    </location>
</feature>
<evidence type="ECO:0000256" key="1">
    <source>
        <dbReference type="SAM" id="MobiDB-lite"/>
    </source>
</evidence>
<dbReference type="GeneID" id="20811761"/>
<dbReference type="OrthoDB" id="127926at2759"/>
<organism evidence="2">
    <name type="scientific">Aphanomyces astaci</name>
    <name type="common">Crayfish plague agent</name>
    <dbReference type="NCBI Taxonomy" id="112090"/>
    <lineage>
        <taxon>Eukaryota</taxon>
        <taxon>Sar</taxon>
        <taxon>Stramenopiles</taxon>
        <taxon>Oomycota</taxon>
        <taxon>Saprolegniomycetes</taxon>
        <taxon>Saprolegniales</taxon>
        <taxon>Verrucalvaceae</taxon>
        <taxon>Aphanomyces</taxon>
    </lineage>
</organism>
<feature type="compositionally biased region" description="Low complexity" evidence="1">
    <location>
        <begin position="207"/>
        <end position="233"/>
    </location>
</feature>
<gene>
    <name evidence="2" type="ORF">H257_09765</name>
</gene>
<protein>
    <submittedName>
        <fullName evidence="2">Uncharacterized protein</fullName>
    </submittedName>
</protein>